<dbReference type="EMBL" id="QTJV01000045">
    <property type="protein sequence ID" value="RFM28396.1"/>
    <property type="molecule type" value="Genomic_DNA"/>
</dbReference>
<dbReference type="Gene3D" id="2.60.40.3440">
    <property type="match status" value="16"/>
</dbReference>
<dbReference type="OrthoDB" id="9816593at2"/>
<dbReference type="NCBIfam" id="TIGR01965">
    <property type="entry name" value="VCBS_repeat"/>
    <property type="match status" value="13"/>
</dbReference>
<name>A0A3E1NKD4_9BACT</name>
<dbReference type="RefSeq" id="WP_116857913.1">
    <property type="nucleotide sequence ID" value="NZ_QTJV01000045.1"/>
</dbReference>
<sequence length="2089" mass="213311">CDTARLIITVTAVNDAPIAADDAININEDAQGTGNVLTNDSDPDGDALTASVVANPAHGTIVLNADGSFTYTPNANFNGLDTLTYQACDNNGACDTARLIITVTAMNDAPIAADDAITINEDTQGTGNVLSNDTDADGDPLIASVVNGPSHGTIVLNADGSFTYTPNANFNGLDTLTYQACDNNGACDTARLIITVTAVNDAPIAADDAININEDAQGTGNVLTNDSDPDGDELIASVVVNPAHGTIVLNADGSFTYTPNANFNGLDTLTYQACDNNGACDTARLIITVTAMNDAPIAADDAININEDAQGTGNVLTNDSDADGDPLIASVVNGPSHGTILLNADGSFTYTPNANFNGLDTLTYQACDNNGACDTARLIITVTAMNDAPIAADDAININEDAQGIGNVLTNDSDPDGDALIASVVVNPAHGTIVLNADGSFTYTPNANFNGMDTVSYQACDNNGACDTARLILTVTAMNDTPVAADDAITINEDTQGTGNVLTNDTDPEGDALTANVINAPGNGTIVLNADGSFTYTPNANFNGIDTVTYQSCDNNGACDTARLIITVTAVNDAPVAVDDVITVNEDTNGTGNVLTNDTDPDGNALIASVVTNPAHGTIVLNADGSFSYTPNANFNGIDTVTYQACDNNGACDTARLIITVTAVNDTPVAVDDAITINEDAQGTGNVLTNDTDPDGDALTASVVTNPAHGMIVLNADGSFTYTPIANFNGIDTLTYQACDNNGACDTAHLIITVTAMNDAPMAADDAITINEDTQGTGNVLGNDTDADGDPLIASVVNGPSHGTIVLNADGSFTYTPNANFNGIDTVTYQACDNNGACDTARLIITVTAMNDSPVAEDDAITINEDTQGTGNVLTNDTDPDGDVLTASVVTNPTHGTIVLNADGSFTYTPDTNFNGIDTVTYQACDNNGGCDTARLIITVTAVNDAPIATDDAITIAEDSQGTGNVLTNDTDPDGEALTASVVTNPAHGTIVLNTDGSFNYTPNANFNGIDTVTYQACDNNGACDTAHLIITVTAMNDAPVATDDAITIVEDTNGAGNVLTNDTDPDGDALTASVITSPAHGTIVLNADGSFSYTPNANFNGLDTVTYQACDNIGGCDTARLIITVTAANDAPIATDDAITINEDIQGTANVLTNDTDSDGDALSASVVTNPVHGIIVLNADGSFTYTPNANFNGLDTVTYQACDINGACDTARLIITVTAMNDAPIAVDDAITINEDAQGTGNILTNDSDPDGDALTASVVANPAHGTIVLNADGSFTYTPNANFNGLDTLTYQACDNNGACDTARLIITVTAMNDAPIAADDAITINEDSQGTGNVLTNDSDPDGDALTASVVTNPAHGTIVLNADGSFTYTPNANFNGIDTVTYQACDNNGGCDTARLIITVTATNDAPVATDDAITIVEDTNGAGNVLTNDTDSDGDALTASVITSPAHGTIVLNADGSFSYTPTANFNGLDTVTYQACDNIGACDSARLIITVTAMNDAPVATDDVVTIVEDTNGTGNVLTNDTDPDGDALTVSVVTDPVHGTIVLNADGSFTYTPNANFNGLDTVIYQACDNNGGCDTASLIITVTAMNDAPMAADDAVTINEDAQGTGNVLTNDIDPDGDALTASVVTNPAHGTIVLNADGSFTYTPNANFNGLDTLTYQACDNNGACDTAHLIITVTAMNDAPIAVDDAITINEDTQGTGNVLSNDTDPDGDALTASVVTNPAYGTIILNAGGSFTYTPNANFNGIDTVTYQACDNNGDCDTARLIIAVAAANDAPVATDDAITIVEDTNGAGNVLSNDTDPDGDALTASVVTNPAHGTIVLNADGSFTYTPNANFNGLDTVTYQACDNNGACDTARLIITVSTVNDAPVAVDDAITINEDAQGTGNVLTNDTDPDGDALTASVVTNPVHGIIVLNADGSFTYTPNGNFNGLDTLTYQACDNIGACDTARLIITVTAMNDAPVAVDDAITIYEDAQGTGNVLTNDTDPDGEALAVSVVTNPVYGTIVLNADGSFTYTPNANFNGIDTVAYQACDNNGGCDTALLIITVIAMNDAPVATDDAITIVEDTNGAGNVLTNDTDS</sequence>
<dbReference type="PANTHER" id="PTHR34720">
    <property type="entry name" value="MICROCYSTIN DEPENDENT PROTEIN"/>
    <property type="match status" value="1"/>
</dbReference>
<feature type="non-terminal residue" evidence="1">
    <location>
        <position position="2089"/>
    </location>
</feature>
<dbReference type="Proteomes" id="UP000261174">
    <property type="component" value="Unassembled WGS sequence"/>
</dbReference>
<keyword evidence="2" id="KW-1185">Reference proteome</keyword>
<gene>
    <name evidence="1" type="ORF">DXN04_34225</name>
</gene>
<dbReference type="PANTHER" id="PTHR34720:SF9">
    <property type="entry name" value="BLR4714 PROTEIN"/>
    <property type="match status" value="1"/>
</dbReference>
<feature type="non-terminal residue" evidence="1">
    <location>
        <position position="1"/>
    </location>
</feature>
<reference evidence="1 2" key="1">
    <citation type="submission" date="2018-08" db="EMBL/GenBank/DDBJ databases">
        <title>Chitinophaga sp. K20C18050901, a novel bacterium isolated from forest soil.</title>
        <authorList>
            <person name="Wang C."/>
        </authorList>
    </citation>
    <scope>NUCLEOTIDE SEQUENCE [LARGE SCALE GENOMIC DNA]</scope>
    <source>
        <strain evidence="1 2">K20C18050901</strain>
    </source>
</reference>
<organism evidence="1 2">
    <name type="scientific">Chitinophaga silvisoli</name>
    <dbReference type="NCBI Taxonomy" id="2291814"/>
    <lineage>
        <taxon>Bacteria</taxon>
        <taxon>Pseudomonadati</taxon>
        <taxon>Bacteroidota</taxon>
        <taxon>Chitinophagia</taxon>
        <taxon>Chitinophagales</taxon>
        <taxon>Chitinophagaceae</taxon>
        <taxon>Chitinophaga</taxon>
    </lineage>
</organism>
<comment type="caution">
    <text evidence="1">The sequence shown here is derived from an EMBL/GenBank/DDBJ whole genome shotgun (WGS) entry which is preliminary data.</text>
</comment>
<proteinExistence type="predicted"/>
<dbReference type="Pfam" id="PF17963">
    <property type="entry name" value="Big_9"/>
    <property type="match status" value="22"/>
</dbReference>
<dbReference type="Gene3D" id="2.60.40.2810">
    <property type="match status" value="6"/>
</dbReference>
<dbReference type="InterPro" id="IPR010221">
    <property type="entry name" value="VCBS_dom"/>
</dbReference>
<evidence type="ECO:0000313" key="1">
    <source>
        <dbReference type="EMBL" id="RFM28396.1"/>
    </source>
</evidence>
<protein>
    <submittedName>
        <fullName evidence="1">Tandem-95 repeat protein</fullName>
    </submittedName>
</protein>
<accession>A0A3E1NKD4</accession>
<evidence type="ECO:0000313" key="2">
    <source>
        <dbReference type="Proteomes" id="UP000261174"/>
    </source>
</evidence>
<dbReference type="NCBIfam" id="NF012211">
    <property type="entry name" value="tand_rpt_95"/>
    <property type="match status" value="22"/>
</dbReference>